<dbReference type="PANTHER" id="PTHR19446">
    <property type="entry name" value="REVERSE TRANSCRIPTASES"/>
    <property type="match status" value="1"/>
</dbReference>
<dbReference type="InterPro" id="IPR043502">
    <property type="entry name" value="DNA/RNA_pol_sf"/>
</dbReference>
<dbReference type="InterPro" id="IPR000477">
    <property type="entry name" value="RT_dom"/>
</dbReference>
<dbReference type="Proteomes" id="UP001231518">
    <property type="component" value="Chromosome 2"/>
</dbReference>
<protein>
    <recommendedName>
        <fullName evidence="1">Reverse transcriptase domain-containing protein</fullName>
    </recommendedName>
</protein>
<keyword evidence="3" id="KW-1185">Reference proteome</keyword>
<dbReference type="EMBL" id="JARGEI010000002">
    <property type="protein sequence ID" value="KAJ8735444.1"/>
    <property type="molecule type" value="Genomic_DNA"/>
</dbReference>
<comment type="caution">
    <text evidence="2">The sequence shown here is derived from an EMBL/GenBank/DDBJ whole genome shotgun (WGS) entry which is preliminary data.</text>
</comment>
<evidence type="ECO:0000313" key="3">
    <source>
        <dbReference type="Proteomes" id="UP001231518"/>
    </source>
</evidence>
<evidence type="ECO:0000259" key="1">
    <source>
        <dbReference type="Pfam" id="PF00078"/>
    </source>
</evidence>
<sequence length="156" mass="17867">MSEVRIRNKEVLRALCRLDVNKANGPDGIPAIVLKACAPELSPVLTRLYRLSYRTGIVPKSWKLANVQPVPKKGSRADPANYRPISITSILCKIMERVLNSRLMAYLEGNDLLSDRQYGFRRHRSTGDLLVYANHPSYLLWIQCFRFKLLSDRPKL</sequence>
<dbReference type="AlphaFoldDB" id="A0AAD8DZM2"/>
<reference evidence="2" key="1">
    <citation type="submission" date="2023-03" db="EMBL/GenBank/DDBJ databases">
        <title>Chromosome-level genomes of two armyworms, Mythimna separata and Mythimna loreyi, provide insights into the biosynthesis and reception of sex pheromones.</title>
        <authorList>
            <person name="Zhao H."/>
        </authorList>
    </citation>
    <scope>NUCLEOTIDE SEQUENCE</scope>
    <source>
        <strain evidence="2">BeijingLab</strain>
        <tissue evidence="2">Pupa</tissue>
    </source>
</reference>
<gene>
    <name evidence="2" type="ORF">PYW07_007064</name>
</gene>
<evidence type="ECO:0000313" key="2">
    <source>
        <dbReference type="EMBL" id="KAJ8735444.1"/>
    </source>
</evidence>
<dbReference type="GO" id="GO:0071897">
    <property type="term" value="P:DNA biosynthetic process"/>
    <property type="evidence" value="ECO:0007669"/>
    <property type="project" value="UniProtKB-ARBA"/>
</dbReference>
<name>A0AAD8DZM2_MYTSE</name>
<accession>A0AAD8DZM2</accession>
<organism evidence="2 3">
    <name type="scientific">Mythimna separata</name>
    <name type="common">Oriental armyworm</name>
    <name type="synonym">Pseudaletia separata</name>
    <dbReference type="NCBI Taxonomy" id="271217"/>
    <lineage>
        <taxon>Eukaryota</taxon>
        <taxon>Metazoa</taxon>
        <taxon>Ecdysozoa</taxon>
        <taxon>Arthropoda</taxon>
        <taxon>Hexapoda</taxon>
        <taxon>Insecta</taxon>
        <taxon>Pterygota</taxon>
        <taxon>Neoptera</taxon>
        <taxon>Endopterygota</taxon>
        <taxon>Lepidoptera</taxon>
        <taxon>Glossata</taxon>
        <taxon>Ditrysia</taxon>
        <taxon>Noctuoidea</taxon>
        <taxon>Noctuidae</taxon>
        <taxon>Noctuinae</taxon>
        <taxon>Hadenini</taxon>
        <taxon>Mythimna</taxon>
    </lineage>
</organism>
<dbReference type="SUPFAM" id="SSF56672">
    <property type="entry name" value="DNA/RNA polymerases"/>
    <property type="match status" value="1"/>
</dbReference>
<dbReference type="Pfam" id="PF00078">
    <property type="entry name" value="RVT_1"/>
    <property type="match status" value="1"/>
</dbReference>
<feature type="domain" description="Reverse transcriptase" evidence="1">
    <location>
        <begin position="70"/>
        <end position="134"/>
    </location>
</feature>
<proteinExistence type="predicted"/>